<dbReference type="Proteomes" id="UP000217564">
    <property type="component" value="Unassembled WGS sequence"/>
</dbReference>
<accession>A0A1D7W305</accession>
<evidence type="ECO:0000256" key="5">
    <source>
        <dbReference type="ARBA" id="ARBA00023163"/>
    </source>
</evidence>
<evidence type="ECO:0000313" key="22">
    <source>
        <dbReference type="Proteomes" id="UP000282731"/>
    </source>
</evidence>
<evidence type="ECO:0000256" key="4">
    <source>
        <dbReference type="ARBA" id="ARBA00023125"/>
    </source>
</evidence>
<dbReference type="SUPFAM" id="SSF53383">
    <property type="entry name" value="PLP-dependent transferases"/>
    <property type="match status" value="1"/>
</dbReference>
<evidence type="ECO:0000313" key="12">
    <source>
        <dbReference type="EMBL" id="PCC45349.1"/>
    </source>
</evidence>
<dbReference type="SUPFAM" id="SSF46785">
    <property type="entry name" value="Winged helix' DNA-binding domain"/>
    <property type="match status" value="1"/>
</dbReference>
<keyword evidence="3" id="KW-0805">Transcription regulation</keyword>
<dbReference type="Proteomes" id="UP000217720">
    <property type="component" value="Unassembled WGS sequence"/>
</dbReference>
<evidence type="ECO:0000313" key="15">
    <source>
        <dbReference type="EMBL" id="TGD39065.1"/>
    </source>
</evidence>
<keyword evidence="9" id="KW-0808">Transferase</keyword>
<dbReference type="Proteomes" id="UP000218620">
    <property type="component" value="Unassembled WGS sequence"/>
</dbReference>
<feature type="domain" description="HTH gntR-type" evidence="7">
    <location>
        <begin position="36"/>
        <end position="104"/>
    </location>
</feature>
<dbReference type="GO" id="GO:0008483">
    <property type="term" value="F:transaminase activity"/>
    <property type="evidence" value="ECO:0007669"/>
    <property type="project" value="UniProtKB-KW"/>
</dbReference>
<accession>A0A2H1I8W2</accession>
<evidence type="ECO:0000313" key="13">
    <source>
        <dbReference type="EMBL" id="PCC49940.1"/>
    </source>
</evidence>
<sequence length="476" mass="50936">MSPAQPTHPAAAPPDVVLPRADGIALSIAIDRETSTPLPDQLVAEIRRLIAAGAVRPGEPVPASRRLAAHLHVSRGTVETAYAQLVVEGFLITAERSATRVNPELPSTPRASGPQSRPPQVPRRRLRSFVDLRPGFGGDNPLQEPAFRRAWRDSLDLDPGPIDALGQPQARWAIADHLRLTRGMSVDPDDIILTSGSRDGLRLLLTTGVDGAIGVENPGFPGLRQAMTDRELIPIDTAHLSGAASAHLGAVVVTPNHQFPHGTTMPIDQRVRLLEWAQAAGVIVIEDDYDSEARYARTVVPTLYDLAVSTDAPAQVVHIGTFSTLLTSAVSTGYIIAHGELGKRLSRMRTALGPAFSPVMQSAIAAYLTSGGLRRRISRGRRRIRAAEAVLAQIGEVPGLVHEGRTLVIETSAHTAARLRTDLAERGILVASLAAGWSADSDVRHGIVIAHSNVEATVLRQALETVQSMLSEADHR</sequence>
<gene>
    <name evidence="14" type="ORF">BAUR920_00788</name>
    <name evidence="8" type="ORF">BLSMQ_1650</name>
    <name evidence="13" type="ORF">CIK62_11255</name>
    <name evidence="12" type="ORF">CIK64_16000</name>
    <name evidence="11" type="ORF">CIK65_01245</name>
    <name evidence="10" type="ORF">CIK79_16330</name>
    <name evidence="9" type="ORF">CXR27_08650</name>
    <name evidence="15" type="ORF">EB834_08905</name>
</gene>
<dbReference type="InterPro" id="IPR015424">
    <property type="entry name" value="PyrdxlP-dep_Trfase"/>
</dbReference>
<evidence type="ECO:0000313" key="21">
    <source>
        <dbReference type="Proteomes" id="UP000234289"/>
    </source>
</evidence>
<evidence type="ECO:0000313" key="10">
    <source>
        <dbReference type="EMBL" id="PCC19723.1"/>
    </source>
</evidence>
<dbReference type="CDD" id="cd00609">
    <property type="entry name" value="AAT_like"/>
    <property type="match status" value="1"/>
</dbReference>
<dbReference type="Proteomes" id="UP000297736">
    <property type="component" value="Unassembled WGS sequence"/>
</dbReference>
<dbReference type="InterPro" id="IPR015421">
    <property type="entry name" value="PyrdxlP-dep_Trfase_major"/>
</dbReference>
<evidence type="ECO:0000256" key="2">
    <source>
        <dbReference type="ARBA" id="ARBA00022898"/>
    </source>
</evidence>
<dbReference type="PANTHER" id="PTHR46577:SF1">
    <property type="entry name" value="HTH-TYPE TRANSCRIPTIONAL REGULATORY PROTEIN GABR"/>
    <property type="match status" value="1"/>
</dbReference>
<dbReference type="Proteomes" id="UP000218377">
    <property type="component" value="Unassembled WGS sequence"/>
</dbReference>
<dbReference type="Proteomes" id="UP000094793">
    <property type="component" value="Chromosome"/>
</dbReference>
<dbReference type="InterPro" id="IPR004839">
    <property type="entry name" value="Aminotransferase_I/II_large"/>
</dbReference>
<evidence type="ECO:0000313" key="17">
    <source>
        <dbReference type="Proteomes" id="UP000217564"/>
    </source>
</evidence>
<evidence type="ECO:0000313" key="19">
    <source>
        <dbReference type="Proteomes" id="UP000218377"/>
    </source>
</evidence>
<keyword evidence="5" id="KW-0804">Transcription</keyword>
<dbReference type="PRINTS" id="PR00035">
    <property type="entry name" value="HTHGNTR"/>
</dbReference>
<dbReference type="PANTHER" id="PTHR46577">
    <property type="entry name" value="HTH-TYPE TRANSCRIPTIONAL REGULATORY PROTEIN GABR"/>
    <property type="match status" value="1"/>
</dbReference>
<dbReference type="EMBL" id="RHFF01000007">
    <property type="protein sequence ID" value="TGD39065.1"/>
    <property type="molecule type" value="Genomic_DNA"/>
</dbReference>
<evidence type="ECO:0000313" key="11">
    <source>
        <dbReference type="EMBL" id="PCC44255.1"/>
    </source>
</evidence>
<organism evidence="8 16">
    <name type="scientific">Brevibacterium aurantiacum</name>
    <dbReference type="NCBI Taxonomy" id="273384"/>
    <lineage>
        <taxon>Bacteria</taxon>
        <taxon>Bacillati</taxon>
        <taxon>Actinomycetota</taxon>
        <taxon>Actinomycetes</taxon>
        <taxon>Micrococcales</taxon>
        <taxon>Brevibacteriaceae</taxon>
        <taxon>Brevibacterium</taxon>
    </lineage>
</organism>
<keyword evidence="2" id="KW-0663">Pyridoxal phosphate</keyword>
<dbReference type="EMBL" id="CP017150">
    <property type="protein sequence ID" value="AOP53360.1"/>
    <property type="molecule type" value="Genomic_DNA"/>
</dbReference>
<dbReference type="Gene3D" id="1.10.10.10">
    <property type="entry name" value="Winged helix-like DNA-binding domain superfamily/Winged helix DNA-binding domain"/>
    <property type="match status" value="1"/>
</dbReference>
<feature type="region of interest" description="Disordered" evidence="6">
    <location>
        <begin position="101"/>
        <end position="123"/>
    </location>
</feature>
<protein>
    <submittedName>
        <fullName evidence="9">PLP-dependent aminotransferase family protein</fullName>
    </submittedName>
    <submittedName>
        <fullName evidence="8">Putative transcriptional regulator of pyridoxine metabolism</fullName>
    </submittedName>
    <submittedName>
        <fullName evidence="14">Transcriptional regulator, GntR family</fullName>
    </submittedName>
</protein>
<dbReference type="Proteomes" id="UP000234289">
    <property type="component" value="Unassembled WGS sequence"/>
</dbReference>
<keyword evidence="9" id="KW-0032">Aminotransferase</keyword>
<accession>A0A2A3Z1F8</accession>
<reference evidence="14" key="5">
    <citation type="submission" date="2017-03" db="EMBL/GenBank/DDBJ databases">
        <authorList>
            <person name="Afonso C.L."/>
            <person name="Miller P.J."/>
            <person name="Scott M.A."/>
            <person name="Spackman E."/>
            <person name="Goraichik I."/>
            <person name="Dimitrov K.M."/>
            <person name="Suarez D.L."/>
            <person name="Swayne D.E."/>
        </authorList>
    </citation>
    <scope>NUCLEOTIDE SEQUENCE [LARGE SCALE GENOMIC DNA]</scope>
    <source>
        <strain evidence="14">CNRZ 920</strain>
    </source>
</reference>
<evidence type="ECO:0000259" key="7">
    <source>
        <dbReference type="PROSITE" id="PS50949"/>
    </source>
</evidence>
<dbReference type="KEGG" id="blin:BLSMQ_1650"/>
<dbReference type="InterPro" id="IPR000524">
    <property type="entry name" value="Tscrpt_reg_HTH_GntR"/>
</dbReference>
<dbReference type="GO" id="GO:0003677">
    <property type="term" value="F:DNA binding"/>
    <property type="evidence" value="ECO:0007669"/>
    <property type="project" value="UniProtKB-KW"/>
</dbReference>
<evidence type="ECO:0000313" key="23">
    <source>
        <dbReference type="Proteomes" id="UP000297736"/>
    </source>
</evidence>
<evidence type="ECO:0000313" key="18">
    <source>
        <dbReference type="Proteomes" id="UP000217720"/>
    </source>
</evidence>
<dbReference type="PROSITE" id="PS50949">
    <property type="entry name" value="HTH_GNTR"/>
    <property type="match status" value="1"/>
</dbReference>
<reference evidence="15 23" key="7">
    <citation type="submission" date="2018-10" db="EMBL/GenBank/DDBJ databases">
        <title>Brevibacterium genomes from Austrain hard cheese rinds.</title>
        <authorList>
            <person name="Anast J.M."/>
            <person name="Dzieciol M."/>
            <person name="Schultz D.L."/>
            <person name="Mann E."/>
            <person name="Wagner M."/>
            <person name="Schmitz-Esser S."/>
        </authorList>
    </citation>
    <scope>NUCLEOTIDE SEQUENCE [LARGE SCALE GENOMIC DNA]</scope>
    <source>
        <strain evidence="15 23">L261</strain>
    </source>
</reference>
<keyword evidence="4" id="KW-0238">DNA-binding</keyword>
<comment type="similarity">
    <text evidence="1">In the C-terminal section; belongs to the class-I pyridoxal-phosphate-dependent aminotransferase family.</text>
</comment>
<dbReference type="InterPro" id="IPR036390">
    <property type="entry name" value="WH_DNA-bd_sf"/>
</dbReference>
<dbReference type="AlphaFoldDB" id="A0A1D7W305"/>
<evidence type="ECO:0000313" key="8">
    <source>
        <dbReference type="EMBL" id="AOP53360.1"/>
    </source>
</evidence>
<dbReference type="Gene3D" id="3.40.640.10">
    <property type="entry name" value="Type I PLP-dependent aspartate aminotransferase-like (Major domain)"/>
    <property type="match status" value="1"/>
</dbReference>
<evidence type="ECO:0000256" key="3">
    <source>
        <dbReference type="ARBA" id="ARBA00023015"/>
    </source>
</evidence>
<evidence type="ECO:0000313" key="9">
    <source>
        <dbReference type="EMBL" id="AZT97060.1"/>
    </source>
</evidence>
<dbReference type="OrthoDB" id="594134at2"/>
<dbReference type="EMBL" id="NRGP01000027">
    <property type="protein sequence ID" value="PCC45349.1"/>
    <property type="molecule type" value="Genomic_DNA"/>
</dbReference>
<reference evidence="16" key="2">
    <citation type="submission" date="2016-09" db="EMBL/GenBank/DDBJ databases">
        <title>Complete Genome Sequence of Brevibacterium linens SMQ-1335.</title>
        <authorList>
            <person name="de Melo A.G."/>
            <person name="Labrie S.J."/>
            <person name="Dumaresq J."/>
            <person name="Roberts R.J."/>
            <person name="Tremblay D.M."/>
            <person name="Moineau S."/>
        </authorList>
    </citation>
    <scope>NUCLEOTIDE SEQUENCE [LARGE SCALE GENOMIC DNA]</scope>
    <source>
        <strain evidence="16">SMQ-1335</strain>
    </source>
</reference>
<dbReference type="EMBL" id="CP025334">
    <property type="protein sequence ID" value="AZT97060.1"/>
    <property type="molecule type" value="Genomic_DNA"/>
</dbReference>
<reference evidence="8" key="1">
    <citation type="submission" date="2016-09" db="EMBL/GenBank/DDBJ databases">
        <title>Complete Genome Sequence of Brevibacterium aurantiacum SMQ-1335.</title>
        <authorList>
            <person name="de Melo A.G."/>
            <person name="Labrie S.J."/>
            <person name="Dumaresq J."/>
            <person name="Roberts R.J."/>
            <person name="Tremblay D.M."/>
            <person name="Moineau S."/>
        </authorList>
    </citation>
    <scope>NUCLEOTIDE SEQUENCE</scope>
    <source>
        <strain evidence="8">SMQ-1335</strain>
    </source>
</reference>
<evidence type="ECO:0000313" key="14">
    <source>
        <dbReference type="EMBL" id="SMX71593.1"/>
    </source>
</evidence>
<dbReference type="GO" id="GO:0030170">
    <property type="term" value="F:pyridoxal phosphate binding"/>
    <property type="evidence" value="ECO:0007669"/>
    <property type="project" value="InterPro"/>
</dbReference>
<evidence type="ECO:0000256" key="1">
    <source>
        <dbReference type="ARBA" id="ARBA00005384"/>
    </source>
</evidence>
<dbReference type="CDD" id="cd07377">
    <property type="entry name" value="WHTH_GntR"/>
    <property type="match status" value="1"/>
</dbReference>
<name>A0A1D7W305_BREAU</name>
<dbReference type="GO" id="GO:0003700">
    <property type="term" value="F:DNA-binding transcription factor activity"/>
    <property type="evidence" value="ECO:0007669"/>
    <property type="project" value="InterPro"/>
</dbReference>
<dbReference type="InterPro" id="IPR051446">
    <property type="entry name" value="HTH_trans_reg/aminotransferase"/>
</dbReference>
<reference evidence="9 22" key="8">
    <citation type="submission" date="2019-01" db="EMBL/GenBank/DDBJ databases">
        <title>Comparative genomic analysis of Brevibacterium aurantiacum sheds light on its evolution and its adaptation to smear-ripened cheeses.</title>
        <authorList>
            <person name="Moineau S."/>
        </authorList>
    </citation>
    <scope>NUCLEOTIDE SEQUENCE [LARGE SCALE GENOMIC DNA]</scope>
    <source>
        <strain evidence="9 22">SMQ-1420</strain>
    </source>
</reference>
<dbReference type="InterPro" id="IPR036388">
    <property type="entry name" value="WH-like_DNA-bd_sf"/>
</dbReference>
<dbReference type="Proteomes" id="UP000282731">
    <property type="component" value="Chromosome"/>
</dbReference>
<dbReference type="PATRIC" id="fig|1703.10.peg.1695"/>
<dbReference type="SMART" id="SM00345">
    <property type="entry name" value="HTH_GNTR"/>
    <property type="match status" value="1"/>
</dbReference>
<dbReference type="EMBL" id="NRGO01000013">
    <property type="protein sequence ID" value="PCC49940.1"/>
    <property type="molecule type" value="Genomic_DNA"/>
</dbReference>
<dbReference type="EMBL" id="NRGX01000001">
    <property type="protein sequence ID" value="PCC19723.1"/>
    <property type="molecule type" value="Genomic_DNA"/>
</dbReference>
<evidence type="ECO:0000256" key="6">
    <source>
        <dbReference type="SAM" id="MobiDB-lite"/>
    </source>
</evidence>
<dbReference type="RefSeq" id="WP_009885015.1">
    <property type="nucleotide sequence ID" value="NZ_AAGP01000046.1"/>
</dbReference>
<evidence type="ECO:0000313" key="16">
    <source>
        <dbReference type="Proteomes" id="UP000094793"/>
    </source>
</evidence>
<reference evidence="17 18" key="3">
    <citation type="journal article" date="2017" name="Elife">
        <title>Extensive horizontal gene transfer in cheese-associated bacteria.</title>
        <authorList>
            <person name="Bonham K.S."/>
            <person name="Wolfe B.E."/>
            <person name="Dutton R.J."/>
        </authorList>
    </citation>
    <scope>NUCLEOTIDE SEQUENCE [LARGE SCALE GENOMIC DNA]</scope>
    <source>
        <strain evidence="13 18">900_6</strain>
        <strain evidence="12 17">947_7</strain>
        <strain evidence="11 20">962_8</strain>
        <strain evidence="10 19">JB5</strain>
    </source>
</reference>
<evidence type="ECO:0000313" key="20">
    <source>
        <dbReference type="Proteomes" id="UP000218620"/>
    </source>
</evidence>
<dbReference type="EMBL" id="FXZG01000003">
    <property type="protein sequence ID" value="SMX71593.1"/>
    <property type="molecule type" value="Genomic_DNA"/>
</dbReference>
<reference evidence="21" key="4">
    <citation type="submission" date="2017-03" db="EMBL/GenBank/DDBJ databases">
        <authorList>
            <person name="Monnet C."/>
        </authorList>
    </citation>
    <scope>NUCLEOTIDE SEQUENCE [LARGE SCALE GENOMIC DNA]</scope>
    <source>
        <strain evidence="21">CNRZ 920</strain>
    </source>
</reference>
<dbReference type="Pfam" id="PF00155">
    <property type="entry name" value="Aminotran_1_2"/>
    <property type="match status" value="1"/>
</dbReference>
<dbReference type="eggNOG" id="COG1167">
    <property type="taxonomic scope" value="Bacteria"/>
</dbReference>
<proteinExistence type="inferred from homology"/>
<dbReference type="EMBL" id="NRGQ01000003">
    <property type="protein sequence ID" value="PCC44255.1"/>
    <property type="molecule type" value="Genomic_DNA"/>
</dbReference>
<dbReference type="Pfam" id="PF00392">
    <property type="entry name" value="GntR"/>
    <property type="match status" value="1"/>
</dbReference>
<reference evidence="9 22" key="6">
    <citation type="submission" date="2017-12" db="EMBL/GenBank/DDBJ databases">
        <authorList>
            <person name="Levesque S."/>
        </authorList>
    </citation>
    <scope>NUCLEOTIDE SEQUENCE [LARGE SCALE GENOMIC DNA]</scope>
    <source>
        <strain evidence="9 22">SMQ-1420</strain>
    </source>
</reference>